<keyword evidence="4" id="KW-1185">Reference proteome</keyword>
<dbReference type="AlphaFoldDB" id="A0AAV1CWS9"/>
<dbReference type="GO" id="GO:0003676">
    <property type="term" value="F:nucleic acid binding"/>
    <property type="evidence" value="ECO:0007669"/>
    <property type="project" value="InterPro"/>
</dbReference>
<dbReference type="Proteomes" id="UP001161247">
    <property type="component" value="Chromosome 3"/>
</dbReference>
<dbReference type="Gene3D" id="3.30.110.20">
    <property type="entry name" value="Alba-like domain"/>
    <property type="match status" value="1"/>
</dbReference>
<proteinExistence type="predicted"/>
<protein>
    <submittedName>
        <fullName evidence="3">OLC1v1035621C1</fullName>
    </submittedName>
</protein>
<name>A0AAV1CWS9_OLDCO</name>
<evidence type="ECO:0000259" key="2">
    <source>
        <dbReference type="Pfam" id="PF01918"/>
    </source>
</evidence>
<accession>A0AAV1CWS9</accession>
<dbReference type="EMBL" id="OX459120">
    <property type="protein sequence ID" value="CAI9098892.1"/>
    <property type="molecule type" value="Genomic_DNA"/>
</dbReference>
<gene>
    <name evidence="3" type="ORF">OLC1_LOCUS9003</name>
</gene>
<sequence length="302" mass="33259">MGSPDLPKNEIRISNSGQQNKYIAYGLSLLHHNTDKVVQITAMGQAISKALATMICRFTKTVPTVKITINSPGICHSSLPLGRKRRYRRKWRNSHSALHHSLGPKRTRQRRPHQVWRKASDPLVPPISVAPMKMDIDTGVVGEEPDTAGVSGVSVVNAQLVWQCNVNQTADVASDGGSQDLDHKVTLGVMGQNVFNKPNSACNENTLQQQCTHSPYPTCVSAPLIRMNLDSSQNKRHLLSVERPTHNRGGDELLLGQETKLSLHSGHQQLFNAVNTTKRRRVKLGIFQSSPDTDLSPPATPK</sequence>
<organism evidence="3 4">
    <name type="scientific">Oldenlandia corymbosa var. corymbosa</name>
    <dbReference type="NCBI Taxonomy" id="529605"/>
    <lineage>
        <taxon>Eukaryota</taxon>
        <taxon>Viridiplantae</taxon>
        <taxon>Streptophyta</taxon>
        <taxon>Embryophyta</taxon>
        <taxon>Tracheophyta</taxon>
        <taxon>Spermatophyta</taxon>
        <taxon>Magnoliopsida</taxon>
        <taxon>eudicotyledons</taxon>
        <taxon>Gunneridae</taxon>
        <taxon>Pentapetalae</taxon>
        <taxon>asterids</taxon>
        <taxon>lamiids</taxon>
        <taxon>Gentianales</taxon>
        <taxon>Rubiaceae</taxon>
        <taxon>Rubioideae</taxon>
        <taxon>Spermacoceae</taxon>
        <taxon>Hedyotis-Oldenlandia complex</taxon>
        <taxon>Oldenlandia</taxon>
    </lineage>
</organism>
<feature type="domain" description="DNA/RNA-binding protein Alba-like" evidence="2">
    <location>
        <begin position="9"/>
        <end position="53"/>
    </location>
</feature>
<feature type="region of interest" description="Disordered" evidence="1">
    <location>
        <begin position="92"/>
        <end position="116"/>
    </location>
</feature>
<feature type="compositionally biased region" description="Basic residues" evidence="1">
    <location>
        <begin position="102"/>
        <end position="116"/>
    </location>
</feature>
<evidence type="ECO:0000256" key="1">
    <source>
        <dbReference type="SAM" id="MobiDB-lite"/>
    </source>
</evidence>
<evidence type="ECO:0000313" key="4">
    <source>
        <dbReference type="Proteomes" id="UP001161247"/>
    </source>
</evidence>
<evidence type="ECO:0000313" key="3">
    <source>
        <dbReference type="EMBL" id="CAI9098892.1"/>
    </source>
</evidence>
<dbReference type="SUPFAM" id="SSF82704">
    <property type="entry name" value="AlbA-like"/>
    <property type="match status" value="1"/>
</dbReference>
<dbReference type="InterPro" id="IPR036882">
    <property type="entry name" value="Alba-like_dom_sf"/>
</dbReference>
<dbReference type="InterPro" id="IPR002775">
    <property type="entry name" value="DNA/RNA-bd_Alba-like"/>
</dbReference>
<dbReference type="Pfam" id="PF01918">
    <property type="entry name" value="Alba"/>
    <property type="match status" value="1"/>
</dbReference>
<reference evidence="3" key="1">
    <citation type="submission" date="2023-03" db="EMBL/GenBank/DDBJ databases">
        <authorList>
            <person name="Julca I."/>
        </authorList>
    </citation>
    <scope>NUCLEOTIDE SEQUENCE</scope>
</reference>